<feature type="transmembrane region" description="Helical" evidence="1">
    <location>
        <begin position="97"/>
        <end position="116"/>
    </location>
</feature>
<evidence type="ECO:0000313" key="3">
    <source>
        <dbReference type="Proteomes" id="UP000008630"/>
    </source>
</evidence>
<dbReference type="KEGG" id="bhl:Bache_1973"/>
<feature type="transmembrane region" description="Helical" evidence="1">
    <location>
        <begin position="67"/>
        <end position="85"/>
    </location>
</feature>
<feature type="transmembrane region" description="Helical" evidence="1">
    <location>
        <begin position="329"/>
        <end position="361"/>
    </location>
</feature>
<feature type="transmembrane region" description="Helical" evidence="1">
    <location>
        <begin position="160"/>
        <end position="179"/>
    </location>
</feature>
<feature type="transmembrane region" description="Helical" evidence="1">
    <location>
        <begin position="42"/>
        <end position="61"/>
    </location>
</feature>
<evidence type="ECO:0000256" key="1">
    <source>
        <dbReference type="SAM" id="Phobius"/>
    </source>
</evidence>
<feature type="transmembrane region" description="Helical" evidence="1">
    <location>
        <begin position="295"/>
        <end position="314"/>
    </location>
</feature>
<reference evidence="2 3" key="2">
    <citation type="journal article" date="2011" name="Stand. Genomic Sci.">
        <title>Complete genome sequence of Bacteroides helcogenes type strain (P 36-108).</title>
        <authorList>
            <person name="Pati A."/>
            <person name="Gronow S."/>
            <person name="Zeytun A."/>
            <person name="Lapidus A."/>
            <person name="Nolan M."/>
            <person name="Hammon N."/>
            <person name="Deshpande S."/>
            <person name="Cheng J.F."/>
            <person name="Tapia R."/>
            <person name="Han C."/>
            <person name="Goodwin L."/>
            <person name="Pitluck S."/>
            <person name="Liolios K."/>
            <person name="Pagani I."/>
            <person name="Ivanova N."/>
            <person name="Mavromatis K."/>
            <person name="Chen A."/>
            <person name="Palaniappan K."/>
            <person name="Land M."/>
            <person name="Hauser L."/>
            <person name="Chang Y.J."/>
            <person name="Jeffries C.D."/>
            <person name="Detter J.C."/>
            <person name="Brambilla E."/>
            <person name="Rohde M."/>
            <person name="Goker M."/>
            <person name="Woyke T."/>
            <person name="Bristow J."/>
            <person name="Eisen J.A."/>
            <person name="Markowitz V."/>
            <person name="Hugenholtz P."/>
            <person name="Kyrpides N.C."/>
            <person name="Klenk H.P."/>
            <person name="Lucas S."/>
        </authorList>
    </citation>
    <scope>NUCLEOTIDE SEQUENCE [LARGE SCALE GENOMIC DNA]</scope>
    <source>
        <strain evidence="3">ATCC 35417 / DSM 20613 / JCM 6297 / CCUG 15421 / P 36-108</strain>
    </source>
</reference>
<evidence type="ECO:0000313" key="2">
    <source>
        <dbReference type="EMBL" id="ADV43951.1"/>
    </source>
</evidence>
<organism evidence="2 3">
    <name type="scientific">Bacteroides helcogenes (strain ATCC 35417 / DSM 20613 / JCM 6297 / CCUG 15421 / P 36-108)</name>
    <dbReference type="NCBI Taxonomy" id="693979"/>
    <lineage>
        <taxon>Bacteria</taxon>
        <taxon>Pseudomonadati</taxon>
        <taxon>Bacteroidota</taxon>
        <taxon>Bacteroidia</taxon>
        <taxon>Bacteroidales</taxon>
        <taxon>Bacteroidaceae</taxon>
        <taxon>Bacteroides</taxon>
    </lineage>
</organism>
<name>E6SQ92_BACT6</name>
<keyword evidence="3" id="KW-1185">Reference proteome</keyword>
<feature type="transmembrane region" description="Helical" evidence="1">
    <location>
        <begin position="191"/>
        <end position="224"/>
    </location>
</feature>
<dbReference type="eggNOG" id="ENOG5030XMM">
    <property type="taxonomic scope" value="Bacteria"/>
</dbReference>
<dbReference type="EMBL" id="CP002352">
    <property type="protein sequence ID" value="ADV43951.1"/>
    <property type="molecule type" value="Genomic_DNA"/>
</dbReference>
<gene>
    <name evidence="2" type="ordered locus">Bache_1973</name>
</gene>
<dbReference type="STRING" id="693979.Bache_1973"/>
<protein>
    <submittedName>
        <fullName evidence="2">Uncharacterized protein</fullName>
    </submittedName>
</protein>
<accession>E6SQ92</accession>
<dbReference type="HOGENOM" id="CLU_679097_0_0_10"/>
<proteinExistence type="predicted"/>
<keyword evidence="1" id="KW-1133">Transmembrane helix</keyword>
<sequence length="378" mass="43467">MPFMLLFSRMIGFYIPASFLPELYAILFYFTNRRSHCSKKEFYALACSGFILIWCSILGNFSPDSFFFNETFRLCTMVAFVVVFVNTTFNEKRLLQIILCICKLHILYSIFEFYWLNFHSFGDFDGLITGKVVTQSFDEESGYMNNSGNILFGLPFYRPFGLLIMPQLSGFIFSIGIILQFILHPKEKKSLLWYVLFLATDIMCLAKTAIVCDIALLSIIVFRLYIKKSIVIVGISVAAISVAAALESTLDFQVLGDLQRDFEAIFNFPVYNWFIGRGFTSVDDYLQHGFICETYWIRFIAHIGFLFFIVYVVVLKKIFASHSPMLNNIVLVLLVFLNIHYCCTSAPFLLMCIALIIAVCIKHPEWKANRSEAILNFS</sequence>
<reference key="1">
    <citation type="submission" date="2010-11" db="EMBL/GenBank/DDBJ databases">
        <title>The complete genome of Bacteroides helcogenes P 36-108.</title>
        <authorList>
            <consortium name="US DOE Joint Genome Institute (JGI-PGF)"/>
            <person name="Lucas S."/>
            <person name="Copeland A."/>
            <person name="Lapidus A."/>
            <person name="Bruce D."/>
            <person name="Goodwin L."/>
            <person name="Pitluck S."/>
            <person name="Kyrpides N."/>
            <person name="Mavromatis K."/>
            <person name="Ivanova N."/>
            <person name="Zeytun A."/>
            <person name="Brettin T."/>
            <person name="Detter J.C."/>
            <person name="Tapia R."/>
            <person name="Han C."/>
            <person name="Land M."/>
            <person name="Hauser L."/>
            <person name="Markowitz V."/>
            <person name="Cheng J.-F."/>
            <person name="Hugenholtz P."/>
            <person name="Woyke T."/>
            <person name="Wu D."/>
            <person name="Gronow S."/>
            <person name="Wellnitz S."/>
            <person name="Brambilla E."/>
            <person name="Klenk H.-P."/>
            <person name="Eisen J.A."/>
        </authorList>
    </citation>
    <scope>NUCLEOTIDE SEQUENCE</scope>
    <source>
        <strain>P 36-108</strain>
    </source>
</reference>
<keyword evidence="1" id="KW-0472">Membrane</keyword>
<dbReference type="AlphaFoldDB" id="E6SQ92"/>
<dbReference type="Proteomes" id="UP000008630">
    <property type="component" value="Chromosome"/>
</dbReference>
<keyword evidence="1" id="KW-0812">Transmembrane</keyword>
<feature type="transmembrane region" description="Helical" evidence="1">
    <location>
        <begin position="230"/>
        <end position="250"/>
    </location>
</feature>
<feature type="transmembrane region" description="Helical" evidence="1">
    <location>
        <begin position="6"/>
        <end position="30"/>
    </location>
</feature>